<comment type="caution">
    <text evidence="4">The sequence shown here is derived from an EMBL/GenBank/DDBJ whole genome shotgun (WGS) entry which is preliminary data.</text>
</comment>
<dbReference type="SMART" id="SM00448">
    <property type="entry name" value="REC"/>
    <property type="match status" value="1"/>
</dbReference>
<feature type="modified residue" description="4-aspartylphosphate" evidence="2">
    <location>
        <position position="53"/>
    </location>
</feature>
<organism evidence="4 5">
    <name type="scientific">Aliidiomarina soli</name>
    <dbReference type="NCBI Taxonomy" id="1928574"/>
    <lineage>
        <taxon>Bacteria</taxon>
        <taxon>Pseudomonadati</taxon>
        <taxon>Pseudomonadota</taxon>
        <taxon>Gammaproteobacteria</taxon>
        <taxon>Alteromonadales</taxon>
        <taxon>Idiomarinaceae</taxon>
        <taxon>Aliidiomarina</taxon>
    </lineage>
</organism>
<protein>
    <submittedName>
        <fullName evidence="4">Two-component system response regulator</fullName>
    </submittedName>
</protein>
<dbReference type="PANTHER" id="PTHR44591:SF3">
    <property type="entry name" value="RESPONSE REGULATORY DOMAIN-CONTAINING PROTEIN"/>
    <property type="match status" value="1"/>
</dbReference>
<keyword evidence="5" id="KW-1185">Reference proteome</keyword>
<evidence type="ECO:0000313" key="4">
    <source>
        <dbReference type="EMBL" id="RUO33006.1"/>
    </source>
</evidence>
<dbReference type="InterPro" id="IPR050595">
    <property type="entry name" value="Bact_response_regulator"/>
</dbReference>
<dbReference type="InterPro" id="IPR001789">
    <property type="entry name" value="Sig_transdc_resp-reg_receiver"/>
</dbReference>
<dbReference type="InterPro" id="IPR011006">
    <property type="entry name" value="CheY-like_superfamily"/>
</dbReference>
<evidence type="ECO:0000256" key="2">
    <source>
        <dbReference type="PROSITE-ProRule" id="PRU00169"/>
    </source>
</evidence>
<dbReference type="GO" id="GO:0000160">
    <property type="term" value="P:phosphorelay signal transduction system"/>
    <property type="evidence" value="ECO:0007669"/>
    <property type="project" value="InterPro"/>
</dbReference>
<dbReference type="Gene3D" id="3.40.50.2300">
    <property type="match status" value="1"/>
</dbReference>
<name>A0A432WGQ1_9GAMM</name>
<evidence type="ECO:0000259" key="3">
    <source>
        <dbReference type="PROSITE" id="PS50110"/>
    </source>
</evidence>
<dbReference type="PROSITE" id="PS50110">
    <property type="entry name" value="RESPONSE_REGULATORY"/>
    <property type="match status" value="1"/>
</dbReference>
<feature type="domain" description="Response regulatory" evidence="3">
    <location>
        <begin position="4"/>
        <end position="120"/>
    </location>
</feature>
<proteinExistence type="predicted"/>
<dbReference type="Proteomes" id="UP000287823">
    <property type="component" value="Unassembled WGS sequence"/>
</dbReference>
<dbReference type="EMBL" id="PIPO01000003">
    <property type="protein sequence ID" value="RUO33006.1"/>
    <property type="molecule type" value="Genomic_DNA"/>
</dbReference>
<reference evidence="4 5" key="1">
    <citation type="journal article" date="2011" name="Front. Microbiol.">
        <title>Genomic signatures of strain selection and enhancement in Bacillus atrophaeus var. globigii, a historical biowarfare simulant.</title>
        <authorList>
            <person name="Gibbons H.S."/>
            <person name="Broomall S.M."/>
            <person name="McNew L.A."/>
            <person name="Daligault H."/>
            <person name="Chapman C."/>
            <person name="Bruce D."/>
            <person name="Karavis M."/>
            <person name="Krepps M."/>
            <person name="McGregor P.A."/>
            <person name="Hong C."/>
            <person name="Park K.H."/>
            <person name="Akmal A."/>
            <person name="Feldman A."/>
            <person name="Lin J.S."/>
            <person name="Chang W.E."/>
            <person name="Higgs B.W."/>
            <person name="Demirev P."/>
            <person name="Lindquist J."/>
            <person name="Liem A."/>
            <person name="Fochler E."/>
            <person name="Read T.D."/>
            <person name="Tapia R."/>
            <person name="Johnson S."/>
            <person name="Bishop-Lilly K.A."/>
            <person name="Detter C."/>
            <person name="Han C."/>
            <person name="Sozhamannan S."/>
            <person name="Rosenzweig C.N."/>
            <person name="Skowronski E.W."/>
        </authorList>
    </citation>
    <scope>NUCLEOTIDE SEQUENCE [LARGE SCALE GENOMIC DNA]</scope>
    <source>
        <strain evidence="4 5">Y4G10-17</strain>
    </source>
</reference>
<evidence type="ECO:0000313" key="5">
    <source>
        <dbReference type="Proteomes" id="UP000287823"/>
    </source>
</evidence>
<dbReference type="SUPFAM" id="SSF52172">
    <property type="entry name" value="CheY-like"/>
    <property type="match status" value="1"/>
</dbReference>
<gene>
    <name evidence="4" type="ORF">CWE14_07110</name>
</gene>
<dbReference type="RefSeq" id="WP_126789875.1">
    <property type="nucleotide sequence ID" value="NZ_PIPO01000003.1"/>
</dbReference>
<keyword evidence="1 2" id="KW-0597">Phosphoprotein</keyword>
<dbReference type="PANTHER" id="PTHR44591">
    <property type="entry name" value="STRESS RESPONSE REGULATOR PROTEIN 1"/>
    <property type="match status" value="1"/>
</dbReference>
<dbReference type="Pfam" id="PF00072">
    <property type="entry name" value="Response_reg"/>
    <property type="match status" value="1"/>
</dbReference>
<dbReference type="AlphaFoldDB" id="A0A432WGQ1"/>
<sequence>MALQILLVEDNDRTAQQITEILADTPFQVTRAKDGLGGLTDAKKSTYDIVLLDHKMPLMDGLSLLRNLRELDAYGQTPLLFMTTEDPRQVAEKASRLGATRVLAKPLSRETLLEELKRLAPRYVA</sequence>
<accession>A0A432WGQ1</accession>
<evidence type="ECO:0000256" key="1">
    <source>
        <dbReference type="ARBA" id="ARBA00022553"/>
    </source>
</evidence>